<accession>A0A4C1TRL3</accession>
<organism evidence="1 2">
    <name type="scientific">Eumeta variegata</name>
    <name type="common">Bagworm moth</name>
    <name type="synonym">Eumeta japonica</name>
    <dbReference type="NCBI Taxonomy" id="151549"/>
    <lineage>
        <taxon>Eukaryota</taxon>
        <taxon>Metazoa</taxon>
        <taxon>Ecdysozoa</taxon>
        <taxon>Arthropoda</taxon>
        <taxon>Hexapoda</taxon>
        <taxon>Insecta</taxon>
        <taxon>Pterygota</taxon>
        <taxon>Neoptera</taxon>
        <taxon>Endopterygota</taxon>
        <taxon>Lepidoptera</taxon>
        <taxon>Glossata</taxon>
        <taxon>Ditrysia</taxon>
        <taxon>Tineoidea</taxon>
        <taxon>Psychidae</taxon>
        <taxon>Oiketicinae</taxon>
        <taxon>Eumeta</taxon>
    </lineage>
</organism>
<dbReference type="Proteomes" id="UP000299102">
    <property type="component" value="Unassembled WGS sequence"/>
</dbReference>
<proteinExistence type="predicted"/>
<evidence type="ECO:0000313" key="1">
    <source>
        <dbReference type="EMBL" id="GBP16617.1"/>
    </source>
</evidence>
<gene>
    <name evidence="1" type="ORF">EVAR_19409_1</name>
</gene>
<reference evidence="1 2" key="1">
    <citation type="journal article" date="2019" name="Commun. Biol.">
        <title>The bagworm genome reveals a unique fibroin gene that provides high tensile strength.</title>
        <authorList>
            <person name="Kono N."/>
            <person name="Nakamura H."/>
            <person name="Ohtoshi R."/>
            <person name="Tomita M."/>
            <person name="Numata K."/>
            <person name="Arakawa K."/>
        </authorList>
    </citation>
    <scope>NUCLEOTIDE SEQUENCE [LARGE SCALE GENOMIC DNA]</scope>
</reference>
<dbReference type="EMBL" id="BGZK01000080">
    <property type="protein sequence ID" value="GBP16617.1"/>
    <property type="molecule type" value="Genomic_DNA"/>
</dbReference>
<name>A0A4C1TRL3_EUMVA</name>
<evidence type="ECO:0000313" key="2">
    <source>
        <dbReference type="Proteomes" id="UP000299102"/>
    </source>
</evidence>
<sequence length="104" mass="12194">MDTLNLRGVIRALLASWEEIKYLMGEDRVDGRDKRKVGHRSSHSLDEMQHRSDYVIFYLGADRDLAAAWTRARRIPSRRWSRVYKLRFVTPAQPALDALWPLVV</sequence>
<comment type="caution">
    <text evidence="1">The sequence shown here is derived from an EMBL/GenBank/DDBJ whole genome shotgun (WGS) entry which is preliminary data.</text>
</comment>
<keyword evidence="2" id="KW-1185">Reference proteome</keyword>
<dbReference type="AlphaFoldDB" id="A0A4C1TRL3"/>
<protein>
    <submittedName>
        <fullName evidence="1">Uncharacterized protein</fullName>
    </submittedName>
</protein>